<dbReference type="EMBL" id="MU005784">
    <property type="protein sequence ID" value="KAF2703866.1"/>
    <property type="molecule type" value="Genomic_DNA"/>
</dbReference>
<reference evidence="1" key="1">
    <citation type="journal article" date="2020" name="Stud. Mycol.">
        <title>101 Dothideomycetes genomes: a test case for predicting lifestyles and emergence of pathogens.</title>
        <authorList>
            <person name="Haridas S."/>
            <person name="Albert R."/>
            <person name="Binder M."/>
            <person name="Bloem J."/>
            <person name="Labutti K."/>
            <person name="Salamov A."/>
            <person name="Andreopoulos B."/>
            <person name="Baker S."/>
            <person name="Barry K."/>
            <person name="Bills G."/>
            <person name="Bluhm B."/>
            <person name="Cannon C."/>
            <person name="Castanera R."/>
            <person name="Culley D."/>
            <person name="Daum C."/>
            <person name="Ezra D."/>
            <person name="Gonzalez J."/>
            <person name="Henrissat B."/>
            <person name="Kuo A."/>
            <person name="Liang C."/>
            <person name="Lipzen A."/>
            <person name="Lutzoni F."/>
            <person name="Magnuson J."/>
            <person name="Mondo S."/>
            <person name="Nolan M."/>
            <person name="Ohm R."/>
            <person name="Pangilinan J."/>
            <person name="Park H.-J."/>
            <person name="Ramirez L."/>
            <person name="Alfaro M."/>
            <person name="Sun H."/>
            <person name="Tritt A."/>
            <person name="Yoshinaga Y."/>
            <person name="Zwiers L.-H."/>
            <person name="Turgeon B."/>
            <person name="Goodwin S."/>
            <person name="Spatafora J."/>
            <person name="Crous P."/>
            <person name="Grigoriev I."/>
        </authorList>
    </citation>
    <scope>NUCLEOTIDE SEQUENCE</scope>
    <source>
        <strain evidence="1">CBS 279.74</strain>
    </source>
</reference>
<proteinExistence type="predicted"/>
<feature type="non-terminal residue" evidence="1">
    <location>
        <position position="1"/>
    </location>
</feature>
<protein>
    <submittedName>
        <fullName evidence="1">Uncharacterized protein</fullName>
    </submittedName>
</protein>
<organism evidence="1 2">
    <name type="scientific">Pleomassaria siparia CBS 279.74</name>
    <dbReference type="NCBI Taxonomy" id="1314801"/>
    <lineage>
        <taxon>Eukaryota</taxon>
        <taxon>Fungi</taxon>
        <taxon>Dikarya</taxon>
        <taxon>Ascomycota</taxon>
        <taxon>Pezizomycotina</taxon>
        <taxon>Dothideomycetes</taxon>
        <taxon>Pleosporomycetidae</taxon>
        <taxon>Pleosporales</taxon>
        <taxon>Pleomassariaceae</taxon>
        <taxon>Pleomassaria</taxon>
    </lineage>
</organism>
<evidence type="ECO:0000313" key="2">
    <source>
        <dbReference type="Proteomes" id="UP000799428"/>
    </source>
</evidence>
<keyword evidence="2" id="KW-1185">Reference proteome</keyword>
<evidence type="ECO:0000313" key="1">
    <source>
        <dbReference type="EMBL" id="KAF2703866.1"/>
    </source>
</evidence>
<accession>A0A6G1JTD1</accession>
<name>A0A6G1JTD1_9PLEO</name>
<gene>
    <name evidence="1" type="ORF">K504DRAFT_391117</name>
</gene>
<dbReference type="OrthoDB" id="3791653at2759"/>
<dbReference type="AlphaFoldDB" id="A0A6G1JTD1"/>
<dbReference type="Proteomes" id="UP000799428">
    <property type="component" value="Unassembled WGS sequence"/>
</dbReference>
<sequence>IFKLDNIKGLFFLTTLPNTIDNIINNLSIRNITLFTSIKLKILNILEKHSLDTVNLLAYAARLTTCG</sequence>